<organism evidence="2 3">
    <name type="scientific">Streptomyces zagrosensis</name>
    <dbReference type="NCBI Taxonomy" id="1042984"/>
    <lineage>
        <taxon>Bacteria</taxon>
        <taxon>Bacillati</taxon>
        <taxon>Actinomycetota</taxon>
        <taxon>Actinomycetes</taxon>
        <taxon>Kitasatosporales</taxon>
        <taxon>Streptomycetaceae</taxon>
        <taxon>Streptomyces</taxon>
    </lineage>
</organism>
<dbReference type="InterPro" id="IPR038521">
    <property type="entry name" value="ThiC/Bza_core_dom"/>
</dbReference>
<dbReference type="GO" id="GO:0051536">
    <property type="term" value="F:iron-sulfur cluster binding"/>
    <property type="evidence" value="ECO:0007669"/>
    <property type="project" value="InterPro"/>
</dbReference>
<gene>
    <name evidence="2" type="ORF">FHS42_002438</name>
</gene>
<dbReference type="GO" id="GO:0009228">
    <property type="term" value="P:thiamine biosynthetic process"/>
    <property type="evidence" value="ECO:0007669"/>
    <property type="project" value="InterPro"/>
</dbReference>
<accession>A0A7W9Q8B8</accession>
<keyword evidence="3" id="KW-1185">Reference proteome</keyword>
<dbReference type="Proteomes" id="UP000588098">
    <property type="component" value="Unassembled WGS sequence"/>
</dbReference>
<dbReference type="Pfam" id="PF01964">
    <property type="entry name" value="ThiC_Rad_SAM"/>
    <property type="match status" value="1"/>
</dbReference>
<dbReference type="Gene3D" id="3.20.20.540">
    <property type="entry name" value="Radical SAM ThiC family, central domain"/>
    <property type="match status" value="1"/>
</dbReference>
<evidence type="ECO:0000313" key="2">
    <source>
        <dbReference type="EMBL" id="MBB5935376.1"/>
    </source>
</evidence>
<sequence>MTAPWGRAGPGTPTEAATRAAAPFSTLGPLTTDVAPAYDHSTSPQAAAAHRP</sequence>
<reference evidence="2 3" key="1">
    <citation type="submission" date="2020-08" db="EMBL/GenBank/DDBJ databases">
        <title>Genomic Encyclopedia of Type Strains, Phase III (KMG-III): the genomes of soil and plant-associated and newly described type strains.</title>
        <authorList>
            <person name="Whitman W."/>
        </authorList>
    </citation>
    <scope>NUCLEOTIDE SEQUENCE [LARGE SCALE GENOMIC DNA]</scope>
    <source>
        <strain evidence="2 3">CECT 8305</strain>
    </source>
</reference>
<comment type="caution">
    <text evidence="2">The sequence shown here is derived from an EMBL/GenBank/DDBJ whole genome shotgun (WGS) entry which is preliminary data.</text>
</comment>
<evidence type="ECO:0000313" key="3">
    <source>
        <dbReference type="Proteomes" id="UP000588098"/>
    </source>
</evidence>
<feature type="compositionally biased region" description="Low complexity" evidence="1">
    <location>
        <begin position="1"/>
        <end position="23"/>
    </location>
</feature>
<feature type="region of interest" description="Disordered" evidence="1">
    <location>
        <begin position="1"/>
        <end position="52"/>
    </location>
</feature>
<protein>
    <submittedName>
        <fullName evidence="2">Thiamine biosynthesis protein ThiC</fullName>
    </submittedName>
</protein>
<proteinExistence type="predicted"/>
<dbReference type="EMBL" id="JACHJL010000005">
    <property type="protein sequence ID" value="MBB5935376.1"/>
    <property type="molecule type" value="Genomic_DNA"/>
</dbReference>
<dbReference type="AlphaFoldDB" id="A0A7W9Q8B8"/>
<dbReference type="InterPro" id="IPR002817">
    <property type="entry name" value="ThiC/BzaA/B"/>
</dbReference>
<evidence type="ECO:0000256" key="1">
    <source>
        <dbReference type="SAM" id="MobiDB-lite"/>
    </source>
</evidence>
<name>A0A7W9Q8B8_9ACTN</name>